<dbReference type="AlphaFoldDB" id="A0A7V8V3T0"/>
<organism evidence="2 3">
    <name type="scientific">Bremerella alba</name>
    <dbReference type="NCBI Taxonomy" id="980252"/>
    <lineage>
        <taxon>Bacteria</taxon>
        <taxon>Pseudomonadati</taxon>
        <taxon>Planctomycetota</taxon>
        <taxon>Planctomycetia</taxon>
        <taxon>Pirellulales</taxon>
        <taxon>Pirellulaceae</taxon>
        <taxon>Bremerella</taxon>
    </lineage>
</organism>
<reference evidence="2 3" key="1">
    <citation type="submission" date="2020-05" db="EMBL/GenBank/DDBJ databases">
        <title>Bremerella alba sp. nov., a novel planctomycete isolated from the surface of the macroalga Fucus spiralis.</title>
        <authorList>
            <person name="Godinho O."/>
            <person name="Botelho R."/>
            <person name="Albuquerque L."/>
            <person name="Wiegand S."/>
            <person name="Da Costa M.S."/>
            <person name="Lobo-Da-Cunha A."/>
            <person name="Jogler C."/>
            <person name="Lage O.M."/>
        </authorList>
    </citation>
    <scope>NUCLEOTIDE SEQUENCE [LARGE SCALE GENOMIC DNA]</scope>
    <source>
        <strain evidence="2 3">FF15</strain>
    </source>
</reference>
<dbReference type="RefSeq" id="WP_207395716.1">
    <property type="nucleotide sequence ID" value="NZ_JABRWO010000003.1"/>
</dbReference>
<protein>
    <submittedName>
        <fullName evidence="2">Uncharacterized protein</fullName>
    </submittedName>
</protein>
<dbReference type="Gene3D" id="1.10.1330.10">
    <property type="entry name" value="Dockerin domain"/>
    <property type="match status" value="1"/>
</dbReference>
<dbReference type="InterPro" id="IPR036439">
    <property type="entry name" value="Dockerin_dom_sf"/>
</dbReference>
<evidence type="ECO:0000313" key="2">
    <source>
        <dbReference type="EMBL" id="MBA2114251.1"/>
    </source>
</evidence>
<dbReference type="EMBL" id="JABRWO010000003">
    <property type="protein sequence ID" value="MBA2114251.1"/>
    <property type="molecule type" value="Genomic_DNA"/>
</dbReference>
<accession>A0A7V8V3T0</accession>
<dbReference type="PROSITE" id="PS00018">
    <property type="entry name" value="EF_HAND_1"/>
    <property type="match status" value="1"/>
</dbReference>
<proteinExistence type="predicted"/>
<evidence type="ECO:0000256" key="1">
    <source>
        <dbReference type="SAM" id="MobiDB-lite"/>
    </source>
</evidence>
<dbReference type="GO" id="GO:0000272">
    <property type="term" value="P:polysaccharide catabolic process"/>
    <property type="evidence" value="ECO:0007669"/>
    <property type="project" value="InterPro"/>
</dbReference>
<keyword evidence="3" id="KW-1185">Reference proteome</keyword>
<feature type="region of interest" description="Disordered" evidence="1">
    <location>
        <begin position="263"/>
        <end position="298"/>
    </location>
</feature>
<dbReference type="InterPro" id="IPR018247">
    <property type="entry name" value="EF_Hand_1_Ca_BS"/>
</dbReference>
<evidence type="ECO:0000313" key="3">
    <source>
        <dbReference type="Proteomes" id="UP000551616"/>
    </source>
</evidence>
<name>A0A7V8V3T0_9BACT</name>
<comment type="caution">
    <text evidence="2">The sequence shown here is derived from an EMBL/GenBank/DDBJ whole genome shotgun (WGS) entry which is preliminary data.</text>
</comment>
<gene>
    <name evidence="2" type="ORF">HOV93_14080</name>
</gene>
<sequence length="413" mass="45171">MFQKLERKDLLAGDSAVMVEFAVFSNDSRPDDLVADRTHVLPEAMHRTHEWDQFVVEVWLRGDGQEAVDIQDLKLDLGYRTDLTSAVGVEFGRSFEGPGSFELDDQTGQVRDIHGTSAGVSLSDADRVLFARIHFQAVPQWGDNVRMDFETGRVGPHSLELATQNITAMSAGQQVTAVHDAMPEMGIFPVIYDLNEDQKVGLADFAEFIQVYGDTSESATDGTKWFADFDKSYAVGLSDFSMFIANYGKSYFDENISFPANYPDAWIEPEGPDDGDGGGGVIDDPDDPGNDGDPPPPLPVFQLAQFQGGIVLPGANEVFQLMIGGINWDGVQVDRLTGAASLSDEGELEDGDVVLSIVLEDEELFETEIELIFDGELIDTLEELNEYSLVITAYVSEVMNSLKGLLGEALDGQ</sequence>
<dbReference type="Proteomes" id="UP000551616">
    <property type="component" value="Unassembled WGS sequence"/>
</dbReference>